<dbReference type="EMBL" id="GISG01285643">
    <property type="protein sequence ID" value="MBA4680098.1"/>
    <property type="molecule type" value="Transcribed_RNA"/>
</dbReference>
<organism evidence="1">
    <name type="scientific">Opuntia streptacantha</name>
    <name type="common">Prickly pear cactus</name>
    <name type="synonym">Opuntia cardona</name>
    <dbReference type="NCBI Taxonomy" id="393608"/>
    <lineage>
        <taxon>Eukaryota</taxon>
        <taxon>Viridiplantae</taxon>
        <taxon>Streptophyta</taxon>
        <taxon>Embryophyta</taxon>
        <taxon>Tracheophyta</taxon>
        <taxon>Spermatophyta</taxon>
        <taxon>Magnoliopsida</taxon>
        <taxon>eudicotyledons</taxon>
        <taxon>Gunneridae</taxon>
        <taxon>Pentapetalae</taxon>
        <taxon>Caryophyllales</taxon>
        <taxon>Cactineae</taxon>
        <taxon>Cactaceae</taxon>
        <taxon>Opuntioideae</taxon>
        <taxon>Opuntia</taxon>
    </lineage>
</organism>
<reference evidence="1" key="2">
    <citation type="submission" date="2020-07" db="EMBL/GenBank/DDBJ databases">
        <authorList>
            <person name="Vera ALvarez R."/>
            <person name="Arias-Moreno D.M."/>
            <person name="Jimenez-Jacinto V."/>
            <person name="Jimenez-Bremont J.F."/>
            <person name="Swaminathan K."/>
            <person name="Moose S.P."/>
            <person name="Guerrero-Gonzalez M.L."/>
            <person name="Marino-Ramirez L."/>
            <person name="Landsman D."/>
            <person name="Rodriguez-Kessler M."/>
            <person name="Delgado-Sanchez P."/>
        </authorList>
    </citation>
    <scope>NUCLEOTIDE SEQUENCE</scope>
    <source>
        <tissue evidence="1">Cladode</tissue>
    </source>
</reference>
<reference evidence="1" key="1">
    <citation type="journal article" date="2013" name="J. Plant Res.">
        <title>Effect of fungi and light on seed germination of three Opuntia species from semiarid lands of central Mexico.</title>
        <authorList>
            <person name="Delgado-Sanchez P."/>
            <person name="Jimenez-Bremont J.F."/>
            <person name="Guerrero-Gonzalez Mde L."/>
            <person name="Flores J."/>
        </authorList>
    </citation>
    <scope>NUCLEOTIDE SEQUENCE</scope>
    <source>
        <tissue evidence="1">Cladode</tissue>
    </source>
</reference>
<accession>A0A7C9AYP8</accession>
<dbReference type="AlphaFoldDB" id="A0A7C9AYP8"/>
<protein>
    <submittedName>
        <fullName evidence="1">Uncharacterized protein</fullName>
    </submittedName>
</protein>
<sequence>MGSTSSLVPMGLLHPTGLTIWFELILNEKESLATKNRDELIVITQVSLTRTYLLTCSIPSDLGSHIFSFIHSILRQRGSFSSSSSDCIRSLKSSNIKTS</sequence>
<evidence type="ECO:0000313" key="1">
    <source>
        <dbReference type="EMBL" id="MBA4680098.1"/>
    </source>
</evidence>
<proteinExistence type="predicted"/>
<name>A0A7C9AYP8_OPUST</name>